<dbReference type="InterPro" id="IPR037523">
    <property type="entry name" value="VOC_core"/>
</dbReference>
<evidence type="ECO:0000313" key="2">
    <source>
        <dbReference type="EMBL" id="KGA98802.1"/>
    </source>
</evidence>
<dbReference type="Gene3D" id="3.10.180.10">
    <property type="entry name" value="2,3-Dihydroxybiphenyl 1,2-Dioxygenase, domain 1"/>
    <property type="match status" value="1"/>
</dbReference>
<reference evidence="2 4" key="1">
    <citation type="journal article" date="2014" name="Genome Announc.">
        <title>Draft Genome Sequence of Bacillus alcalophilus AV1934, a Classic Alkaliphile Isolated from Human Feces in 1934.</title>
        <authorList>
            <person name="Attie O."/>
            <person name="Jayaprakash A."/>
            <person name="Shah H."/>
            <person name="Paulsen I.T."/>
            <person name="Morino M."/>
            <person name="Takahashi Y."/>
            <person name="Narumi I."/>
            <person name="Sachidanandam R."/>
            <person name="Satoh K."/>
            <person name="Ito M."/>
            <person name="Krulwich T.A."/>
        </authorList>
    </citation>
    <scope>NUCLEOTIDE SEQUENCE [LARGE SCALE GENOMIC DNA]</scope>
    <source>
        <strain evidence="2 4">AV1934</strain>
    </source>
</reference>
<dbReference type="PROSITE" id="PS51819">
    <property type="entry name" value="VOC"/>
    <property type="match status" value="1"/>
</dbReference>
<dbReference type="AlphaFoldDB" id="A0A094YZ40"/>
<name>A0A094YZ40_ALKAL</name>
<dbReference type="SUPFAM" id="SSF54593">
    <property type="entry name" value="Glyoxalase/Bleomycin resistance protein/Dihydroxybiphenyl dioxygenase"/>
    <property type="match status" value="1"/>
</dbReference>
<evidence type="ECO:0000313" key="4">
    <source>
        <dbReference type="Proteomes" id="UP000002754"/>
    </source>
</evidence>
<dbReference type="eggNOG" id="COG0346">
    <property type="taxonomic scope" value="Bacteria"/>
</dbReference>
<dbReference type="EMBL" id="JALP01000352">
    <property type="protein sequence ID" value="THG88644.1"/>
    <property type="molecule type" value="Genomic_DNA"/>
</dbReference>
<feature type="domain" description="VOC" evidence="1">
    <location>
        <begin position="3"/>
        <end position="118"/>
    </location>
</feature>
<gene>
    <name evidence="3" type="ORF">AJ85_01650</name>
    <name evidence="2" type="ORF">BALCAV_0202550</name>
</gene>
<dbReference type="Proteomes" id="UP000002754">
    <property type="component" value="Unassembled WGS sequence"/>
</dbReference>
<dbReference type="RefSeq" id="WP_003320813.1">
    <property type="nucleotide sequence ID" value="NZ_ALPT02000005.1"/>
</dbReference>
<dbReference type="InterPro" id="IPR004360">
    <property type="entry name" value="Glyas_Fos-R_dOase_dom"/>
</dbReference>
<evidence type="ECO:0000259" key="1">
    <source>
        <dbReference type="PROSITE" id="PS51819"/>
    </source>
</evidence>
<dbReference type="Pfam" id="PF00903">
    <property type="entry name" value="Glyoxalase"/>
    <property type="match status" value="1"/>
</dbReference>
<accession>A0A094YZ40</accession>
<reference evidence="3 5" key="2">
    <citation type="submission" date="2014-01" db="EMBL/GenBank/DDBJ databases">
        <title>Draft genome sequencing of Bacillus alcalophilus CGMCC 1.3604.</title>
        <authorList>
            <person name="Yang J."/>
            <person name="Diao L."/>
            <person name="Yang S."/>
        </authorList>
    </citation>
    <scope>NUCLEOTIDE SEQUENCE [LARGE SCALE GENOMIC DNA]</scope>
    <source>
        <strain evidence="3 5">CGMCC 1.3604</strain>
    </source>
</reference>
<proteinExistence type="predicted"/>
<dbReference type="Proteomes" id="UP000297014">
    <property type="component" value="Unassembled WGS sequence"/>
</dbReference>
<keyword evidence="4" id="KW-1185">Reference proteome</keyword>
<comment type="caution">
    <text evidence="2">The sequence shown here is derived from an EMBL/GenBank/DDBJ whole genome shotgun (WGS) entry which is preliminary data.</text>
</comment>
<protein>
    <recommendedName>
        <fullName evidence="1">VOC domain-containing protein</fullName>
    </recommendedName>
</protein>
<organism evidence="2 4">
    <name type="scientific">Alkalihalobacillus alcalophilus ATCC 27647 = CGMCC 1.3604</name>
    <dbReference type="NCBI Taxonomy" id="1218173"/>
    <lineage>
        <taxon>Bacteria</taxon>
        <taxon>Bacillati</taxon>
        <taxon>Bacillota</taxon>
        <taxon>Bacilli</taxon>
        <taxon>Bacillales</taxon>
        <taxon>Bacillaceae</taxon>
        <taxon>Alkalihalobacillus</taxon>
    </lineage>
</organism>
<evidence type="ECO:0000313" key="3">
    <source>
        <dbReference type="EMBL" id="THG88644.1"/>
    </source>
</evidence>
<evidence type="ECO:0000313" key="5">
    <source>
        <dbReference type="Proteomes" id="UP000297014"/>
    </source>
</evidence>
<dbReference type="OrthoDB" id="9814858at2"/>
<dbReference type="EMBL" id="ALPT02000005">
    <property type="protein sequence ID" value="KGA98802.1"/>
    <property type="molecule type" value="Genomic_DNA"/>
</dbReference>
<dbReference type="InterPro" id="IPR029068">
    <property type="entry name" value="Glyas_Bleomycin-R_OHBP_Dase"/>
</dbReference>
<sequence>MYVLHHIGIEVQHLQNSLQFYQHFFDAKIGEKFLMDDEEIVFLELDSFVIELIHSKQTGKKPQTSTVHFALKVPNLMEEIAALTKKGFTASDGPYHLSNGLKVVYYEGLDHEVIELME</sequence>
<dbReference type="STRING" id="1218173.BALCAV_0202550"/>